<keyword evidence="3" id="KW-1185">Reference proteome</keyword>
<evidence type="ECO:0000313" key="2">
    <source>
        <dbReference type="EMBL" id="PAV06071.1"/>
    </source>
</evidence>
<dbReference type="Pfam" id="PF01814">
    <property type="entry name" value="Hemerythrin"/>
    <property type="match status" value="1"/>
</dbReference>
<reference evidence="2 3" key="1">
    <citation type="journal article" date="2017" name="BMC Genomics">
        <title>Genomic analysis of methanogenic archaea reveals a shift towards energy conservation.</title>
        <authorList>
            <person name="Gilmore S.P."/>
            <person name="Henske J.K."/>
            <person name="Sexton J.A."/>
            <person name="Solomon K.V."/>
            <person name="Seppala S."/>
            <person name="Yoo J.I."/>
            <person name="Huyett L.M."/>
            <person name="Pressman A."/>
            <person name="Cogan J.Z."/>
            <person name="Kivenson V."/>
            <person name="Peng X."/>
            <person name="Tan Y."/>
            <person name="Valentine D.L."/>
            <person name="O'Malley M.A."/>
        </authorList>
    </citation>
    <scope>NUCLEOTIDE SEQUENCE [LARGE SCALE GENOMIC DNA]</scope>
    <source>
        <strain evidence="2 3">M.o.H.</strain>
    </source>
</reference>
<evidence type="ECO:0000313" key="3">
    <source>
        <dbReference type="Proteomes" id="UP000217784"/>
    </source>
</evidence>
<feature type="domain" description="Hemerythrin-like" evidence="1">
    <location>
        <begin position="6"/>
        <end position="109"/>
    </location>
</feature>
<sequence>MSKGDVYKVFKKDHAHIKKLFNETLRDTSKYPEAQKELEANMLGEEQFLYPAMDFIDEELVNETKRENEEAFRTMARMKNMNEEDREWADSLRRLNDLVVHHMEIEEKENGLFDKASKVLSEEAEEDILHLYNELKSENLPP</sequence>
<gene>
    <name evidence="2" type="ORF">ASJ80_14630</name>
</gene>
<dbReference type="EMBL" id="LMVM01000001">
    <property type="protein sequence ID" value="PAV06071.1"/>
    <property type="molecule type" value="Genomic_DNA"/>
</dbReference>
<evidence type="ECO:0000259" key="1">
    <source>
        <dbReference type="Pfam" id="PF01814"/>
    </source>
</evidence>
<dbReference type="RefSeq" id="WP_069583519.1">
    <property type="nucleotide sequence ID" value="NZ_LMVM01000001.1"/>
</dbReference>
<name>A0A2A2H9E3_METBR</name>
<dbReference type="AlphaFoldDB" id="A0A2A2H9E3"/>
<dbReference type="Proteomes" id="UP000217784">
    <property type="component" value="Unassembled WGS sequence"/>
</dbReference>
<accession>A0A2A2H9E3</accession>
<protein>
    <recommendedName>
        <fullName evidence="1">Hemerythrin-like domain-containing protein</fullName>
    </recommendedName>
</protein>
<dbReference type="InterPro" id="IPR012312">
    <property type="entry name" value="Hemerythrin-like"/>
</dbReference>
<dbReference type="OrthoDB" id="106962at2157"/>
<proteinExistence type="predicted"/>
<organism evidence="2 3">
    <name type="scientific">Methanobacterium bryantii</name>
    <dbReference type="NCBI Taxonomy" id="2161"/>
    <lineage>
        <taxon>Archaea</taxon>
        <taxon>Methanobacteriati</taxon>
        <taxon>Methanobacteriota</taxon>
        <taxon>Methanomada group</taxon>
        <taxon>Methanobacteria</taxon>
        <taxon>Methanobacteriales</taxon>
        <taxon>Methanobacteriaceae</taxon>
        <taxon>Methanobacterium</taxon>
    </lineage>
</organism>
<comment type="caution">
    <text evidence="2">The sequence shown here is derived from an EMBL/GenBank/DDBJ whole genome shotgun (WGS) entry which is preliminary data.</text>
</comment>